<gene>
    <name evidence="2" type="ORF">IAC59_07145</name>
</gene>
<evidence type="ECO:0000313" key="3">
    <source>
        <dbReference type="Proteomes" id="UP000824123"/>
    </source>
</evidence>
<organism evidence="2 3">
    <name type="scientific">Candidatus Fimadaptatus faecigallinarum</name>
    <dbReference type="NCBI Taxonomy" id="2840814"/>
    <lineage>
        <taxon>Bacteria</taxon>
        <taxon>Bacillati</taxon>
        <taxon>Bacillota</taxon>
        <taxon>Clostridia</taxon>
        <taxon>Eubacteriales</taxon>
        <taxon>Candidatus Fimadaptatus</taxon>
    </lineage>
</organism>
<dbReference type="PANTHER" id="PTHR42663">
    <property type="entry name" value="HYDROLASE C777.06C-RELATED-RELATED"/>
    <property type="match status" value="1"/>
</dbReference>
<dbReference type="Gene3D" id="3.60.15.10">
    <property type="entry name" value="Ribonuclease Z/Hydroxyacylglutathione hydrolase-like"/>
    <property type="match status" value="1"/>
</dbReference>
<feature type="domain" description="Metallo-beta-lactamase" evidence="1">
    <location>
        <begin position="47"/>
        <end position="221"/>
    </location>
</feature>
<dbReference type="Proteomes" id="UP000824123">
    <property type="component" value="Unassembled WGS sequence"/>
</dbReference>
<sequence length="277" mass="31541">MELMYLGSAAAEGWPALFCECDACKEAARRGGRDIRMRTGSLLDGDILIDFTPDLMAQKQRFGLDLSGVRHCFLTHTHEDHFEARNILWFGPVFANIRERAARGIFHFYASEESRPEFEKRMFGELDGADKLCDLTTFKPYERVEVSGRGFTAIPAVHGCVGAVNYIIDEGDRRILYAHDTGIWREETWEFMQGLKFDLVSLDCTNGPLASDYSGHMGFERNIYVRDRMLKSGMADEHTRFIMNHFSHNGGMLYDEMARKVGPQGFEVGYDGMIMTL</sequence>
<dbReference type="AlphaFoldDB" id="A0A9D1LS26"/>
<dbReference type="InterPro" id="IPR001279">
    <property type="entry name" value="Metallo-B-lactamas"/>
</dbReference>
<dbReference type="Pfam" id="PF12706">
    <property type="entry name" value="Lactamase_B_2"/>
    <property type="match status" value="1"/>
</dbReference>
<dbReference type="InterPro" id="IPR036866">
    <property type="entry name" value="RibonucZ/Hydroxyglut_hydro"/>
</dbReference>
<accession>A0A9D1LS26</accession>
<dbReference type="EMBL" id="DVNK01000043">
    <property type="protein sequence ID" value="HIU47020.1"/>
    <property type="molecule type" value="Genomic_DNA"/>
</dbReference>
<comment type="caution">
    <text evidence="2">The sequence shown here is derived from an EMBL/GenBank/DDBJ whole genome shotgun (WGS) entry which is preliminary data.</text>
</comment>
<evidence type="ECO:0000313" key="2">
    <source>
        <dbReference type="EMBL" id="HIU47020.1"/>
    </source>
</evidence>
<reference evidence="2" key="1">
    <citation type="submission" date="2020-10" db="EMBL/GenBank/DDBJ databases">
        <authorList>
            <person name="Gilroy R."/>
        </authorList>
    </citation>
    <scope>NUCLEOTIDE SEQUENCE</scope>
    <source>
        <strain evidence="2">ChiSxjej2B14-8506</strain>
    </source>
</reference>
<dbReference type="PANTHER" id="PTHR42663:SF6">
    <property type="entry name" value="HYDROLASE C777.06C-RELATED"/>
    <property type="match status" value="1"/>
</dbReference>
<proteinExistence type="predicted"/>
<evidence type="ECO:0000259" key="1">
    <source>
        <dbReference type="Pfam" id="PF12706"/>
    </source>
</evidence>
<reference evidence="2" key="2">
    <citation type="journal article" date="2021" name="PeerJ">
        <title>Extensive microbial diversity within the chicken gut microbiome revealed by metagenomics and culture.</title>
        <authorList>
            <person name="Gilroy R."/>
            <person name="Ravi A."/>
            <person name="Getino M."/>
            <person name="Pursley I."/>
            <person name="Horton D.L."/>
            <person name="Alikhan N.F."/>
            <person name="Baker D."/>
            <person name="Gharbi K."/>
            <person name="Hall N."/>
            <person name="Watson M."/>
            <person name="Adriaenssens E.M."/>
            <person name="Foster-Nyarko E."/>
            <person name="Jarju S."/>
            <person name="Secka A."/>
            <person name="Antonio M."/>
            <person name="Oren A."/>
            <person name="Chaudhuri R.R."/>
            <person name="La Ragione R."/>
            <person name="Hildebrand F."/>
            <person name="Pallen M.J."/>
        </authorList>
    </citation>
    <scope>NUCLEOTIDE SEQUENCE</scope>
    <source>
        <strain evidence="2">ChiSxjej2B14-8506</strain>
    </source>
</reference>
<dbReference type="SUPFAM" id="SSF56281">
    <property type="entry name" value="Metallo-hydrolase/oxidoreductase"/>
    <property type="match status" value="1"/>
</dbReference>
<name>A0A9D1LS26_9FIRM</name>
<protein>
    <recommendedName>
        <fullName evidence="1">Metallo-beta-lactamase domain-containing protein</fullName>
    </recommendedName>
</protein>